<feature type="signal peptide" evidence="2">
    <location>
        <begin position="1"/>
        <end position="24"/>
    </location>
</feature>
<sequence length="475" mass="51517">MKKTFERRAVAAVLACCCAAPVWAQEGSAPTGSTQVASDALAPAVDGSAFSDAAPADSGLIPEDERYALHGQSTYVWQRKPSFASPYEGENSLQGKKAKSYSFTATVDLGLRLWEGAEFHVNGEGARGQAFSGLHGLGGLTNGELAKTAGADMVYYRARTFLRQTWGLGGGREAVEGDMNQLTGGQDKRRVVLTVGTVSMLDIFDSLESAHDPRTQFLNWSFLTHGSFDYAADSRGYTSGAALEYIDDGWAVRAGRFMMPKESNGLPLDTRLGKHYGDQIEFEKQYQAGNRPGTARIIGFRNKTRMADFGEAIAAGRAAGTAPELDNVRREHAKVGVGIGFDQSVTDDVNAFMRASWSDGKTETYAFTEIDRAVSAGVVVKGTQWSRPYDTVGAAVAVNALSRTHRGYLAAGGIGPFLGDGALNYGVEQIAETYYSWRPFKYFWLTGDAQYIRNPGYNRDRGPAKVFSVRLHTQF</sequence>
<comment type="similarity">
    <text evidence="1 2">Belongs to the OprB family.</text>
</comment>
<accession>A0A7Y9IXU0</accession>
<protein>
    <recommendedName>
        <fullName evidence="5">Porin</fullName>
    </recommendedName>
</protein>
<proteinExistence type="inferred from homology"/>
<dbReference type="AlphaFoldDB" id="A0A7Y9IXU0"/>
<evidence type="ECO:0000313" key="3">
    <source>
        <dbReference type="EMBL" id="NYE85077.1"/>
    </source>
</evidence>
<feature type="chain" id="PRO_5031606438" description="Porin" evidence="2">
    <location>
        <begin position="25"/>
        <end position="475"/>
    </location>
</feature>
<dbReference type="Proteomes" id="UP000542125">
    <property type="component" value="Unassembled WGS sequence"/>
</dbReference>
<dbReference type="InterPro" id="IPR007049">
    <property type="entry name" value="Carb-sel_porin_OprB"/>
</dbReference>
<evidence type="ECO:0000256" key="1">
    <source>
        <dbReference type="ARBA" id="ARBA00008769"/>
    </source>
</evidence>
<dbReference type="GO" id="GO:0015288">
    <property type="term" value="F:porin activity"/>
    <property type="evidence" value="ECO:0007669"/>
    <property type="project" value="InterPro"/>
</dbReference>
<dbReference type="GO" id="GO:0016020">
    <property type="term" value="C:membrane"/>
    <property type="evidence" value="ECO:0007669"/>
    <property type="project" value="InterPro"/>
</dbReference>
<reference evidence="3 4" key="1">
    <citation type="submission" date="2020-07" db="EMBL/GenBank/DDBJ databases">
        <title>Genomic Encyclopedia of Type Strains, Phase IV (KMG-V): Genome sequencing to study the core and pangenomes of soil and plant-associated prokaryotes.</title>
        <authorList>
            <person name="Whitman W."/>
        </authorList>
    </citation>
    <scope>NUCLEOTIDE SEQUENCE [LARGE SCALE GENOMIC DNA]</scope>
    <source>
        <strain evidence="3 4">SAS40</strain>
    </source>
</reference>
<name>A0A7Y9IXU0_9BURK</name>
<dbReference type="InterPro" id="IPR038673">
    <property type="entry name" value="OprB_sf"/>
</dbReference>
<dbReference type="RefSeq" id="WP_179589087.1">
    <property type="nucleotide sequence ID" value="NZ_JACBYR010000002.1"/>
</dbReference>
<evidence type="ECO:0008006" key="5">
    <source>
        <dbReference type="Google" id="ProtNLM"/>
    </source>
</evidence>
<keyword evidence="4" id="KW-1185">Reference proteome</keyword>
<gene>
    <name evidence="3" type="ORF">FHW18_004384</name>
</gene>
<dbReference type="Gene3D" id="2.40.160.180">
    <property type="entry name" value="Carbohydrate-selective porin OprB"/>
    <property type="match status" value="1"/>
</dbReference>
<evidence type="ECO:0000313" key="4">
    <source>
        <dbReference type="Proteomes" id="UP000542125"/>
    </source>
</evidence>
<dbReference type="EMBL" id="JACBYR010000002">
    <property type="protein sequence ID" value="NYE85077.1"/>
    <property type="molecule type" value="Genomic_DNA"/>
</dbReference>
<dbReference type="GO" id="GO:0008643">
    <property type="term" value="P:carbohydrate transport"/>
    <property type="evidence" value="ECO:0007669"/>
    <property type="project" value="InterPro"/>
</dbReference>
<keyword evidence="2" id="KW-0732">Signal</keyword>
<evidence type="ECO:0000256" key="2">
    <source>
        <dbReference type="RuleBase" id="RU363072"/>
    </source>
</evidence>
<comment type="caution">
    <text evidence="3">The sequence shown here is derived from an EMBL/GenBank/DDBJ whole genome shotgun (WGS) entry which is preliminary data.</text>
</comment>
<organism evidence="3 4">
    <name type="scientific">Pigmentiphaga litoralis</name>
    <dbReference type="NCBI Taxonomy" id="516702"/>
    <lineage>
        <taxon>Bacteria</taxon>
        <taxon>Pseudomonadati</taxon>
        <taxon>Pseudomonadota</taxon>
        <taxon>Betaproteobacteria</taxon>
        <taxon>Burkholderiales</taxon>
        <taxon>Alcaligenaceae</taxon>
        <taxon>Pigmentiphaga</taxon>
    </lineage>
</organism>
<dbReference type="Pfam" id="PF04966">
    <property type="entry name" value="OprB"/>
    <property type="match status" value="1"/>
</dbReference>